<dbReference type="Pfam" id="PF03610">
    <property type="entry name" value="EIIA-man"/>
    <property type="match status" value="1"/>
</dbReference>
<evidence type="ECO:0000313" key="9">
    <source>
        <dbReference type="EMBL" id="QYR52616.1"/>
    </source>
</evidence>
<keyword evidence="2" id="KW-0813">Transport</keyword>
<evidence type="ECO:0000256" key="6">
    <source>
        <dbReference type="ARBA" id="ARBA00022683"/>
    </source>
</evidence>
<dbReference type="InterPro" id="IPR036662">
    <property type="entry name" value="PTS_EIIA_man-typ_sf"/>
</dbReference>
<dbReference type="PROSITE" id="PS51096">
    <property type="entry name" value="PTS_EIIA_TYPE_4"/>
    <property type="match status" value="1"/>
</dbReference>
<evidence type="ECO:0000259" key="8">
    <source>
        <dbReference type="PROSITE" id="PS51096"/>
    </source>
</evidence>
<reference evidence="9 10" key="1">
    <citation type="submission" date="2021-08" db="EMBL/GenBank/DDBJ databases">
        <title>Lysobacter sp. strain CJ11 Genome sequencing and assembly.</title>
        <authorList>
            <person name="Kim I."/>
        </authorList>
    </citation>
    <scope>NUCLEOTIDE SEQUENCE [LARGE SCALE GENOMIC DNA]</scope>
    <source>
        <strain evidence="9 10">CJ11</strain>
    </source>
</reference>
<keyword evidence="10" id="KW-1185">Reference proteome</keyword>
<organism evidence="9 10">
    <name type="scientific">Lysobacter soyae</name>
    <dbReference type="NCBI Taxonomy" id="2764185"/>
    <lineage>
        <taxon>Bacteria</taxon>
        <taxon>Pseudomonadati</taxon>
        <taxon>Pseudomonadota</taxon>
        <taxon>Gammaproteobacteria</taxon>
        <taxon>Lysobacterales</taxon>
        <taxon>Lysobacteraceae</taxon>
        <taxon>Lysobacter</taxon>
    </lineage>
</organism>
<evidence type="ECO:0000256" key="7">
    <source>
        <dbReference type="ARBA" id="ARBA00022777"/>
    </source>
</evidence>
<dbReference type="InterPro" id="IPR051471">
    <property type="entry name" value="Bacterial_PTS_sugar_comp"/>
</dbReference>
<keyword evidence="6" id="KW-0598">Phosphotransferase system</keyword>
<dbReference type="RefSeq" id="WP_220379401.1">
    <property type="nucleotide sequence ID" value="NZ_CP080544.1"/>
</dbReference>
<evidence type="ECO:0000256" key="2">
    <source>
        <dbReference type="ARBA" id="ARBA00022448"/>
    </source>
</evidence>
<keyword evidence="4 9" id="KW-0762">Sugar transport</keyword>
<keyword evidence="5" id="KW-0808">Transferase</keyword>
<dbReference type="InterPro" id="IPR033887">
    <property type="entry name" value="PTS_IIA_man"/>
</dbReference>
<evidence type="ECO:0000256" key="4">
    <source>
        <dbReference type="ARBA" id="ARBA00022597"/>
    </source>
</evidence>
<feature type="domain" description="PTS EIIA type-4" evidence="8">
    <location>
        <begin position="2"/>
        <end position="125"/>
    </location>
</feature>
<dbReference type="Gene3D" id="3.40.50.510">
    <property type="entry name" value="Phosphotransferase system, mannose-type IIA component"/>
    <property type="match status" value="1"/>
</dbReference>
<dbReference type="EMBL" id="CP080544">
    <property type="protein sequence ID" value="QYR52616.1"/>
    <property type="molecule type" value="Genomic_DNA"/>
</dbReference>
<name>A0ABX8WP87_9GAMM</name>
<evidence type="ECO:0000313" key="10">
    <source>
        <dbReference type="Proteomes" id="UP000824755"/>
    </source>
</evidence>
<dbReference type="InterPro" id="IPR004701">
    <property type="entry name" value="PTS_EIIA_man-typ"/>
</dbReference>
<dbReference type="PANTHER" id="PTHR33799">
    <property type="entry name" value="PTS PERMEASE-RELATED-RELATED"/>
    <property type="match status" value="1"/>
</dbReference>
<comment type="subcellular location">
    <subcellularLocation>
        <location evidence="1">Cytoplasm</location>
    </subcellularLocation>
</comment>
<dbReference type="PANTHER" id="PTHR33799:SF1">
    <property type="entry name" value="PTS SYSTEM MANNOSE-SPECIFIC EIIAB COMPONENT-RELATED"/>
    <property type="match status" value="1"/>
</dbReference>
<gene>
    <name evidence="9" type="ORF">H8L67_08480</name>
</gene>
<sequence>MSVGILLVTHPGIAPALVSAARKIVGNFPLKVETFEMPFESSVEEALPSASATLRKVESEDGVLILVDLYGSSPSNIAAQLARLGTPARRVAGLNLSMLLRVMNYPENKLDAMQSVASLGGRNGVILDEI</sequence>
<evidence type="ECO:0000256" key="5">
    <source>
        <dbReference type="ARBA" id="ARBA00022679"/>
    </source>
</evidence>
<dbReference type="CDD" id="cd00006">
    <property type="entry name" value="PTS_IIA_man"/>
    <property type="match status" value="1"/>
</dbReference>
<evidence type="ECO:0000256" key="3">
    <source>
        <dbReference type="ARBA" id="ARBA00022490"/>
    </source>
</evidence>
<dbReference type="SUPFAM" id="SSF53062">
    <property type="entry name" value="PTS system fructose IIA component-like"/>
    <property type="match status" value="1"/>
</dbReference>
<evidence type="ECO:0000256" key="1">
    <source>
        <dbReference type="ARBA" id="ARBA00004496"/>
    </source>
</evidence>
<accession>A0ABX8WP87</accession>
<keyword evidence="3" id="KW-0963">Cytoplasm</keyword>
<protein>
    <submittedName>
        <fullName evidence="9">PTS sugar transporter subunit IIA</fullName>
    </submittedName>
</protein>
<dbReference type="Proteomes" id="UP000824755">
    <property type="component" value="Chromosome"/>
</dbReference>
<keyword evidence="7" id="KW-0418">Kinase</keyword>
<proteinExistence type="predicted"/>